<dbReference type="EMBL" id="MHOR01000037">
    <property type="protein sequence ID" value="OGZ65922.1"/>
    <property type="molecule type" value="Genomic_DNA"/>
</dbReference>
<gene>
    <name evidence="2" type="ORF">A3C58_00370</name>
</gene>
<dbReference type="AlphaFoldDB" id="A0A1G2HTS3"/>
<accession>A0A1G2HTS3</accession>
<feature type="transmembrane region" description="Helical" evidence="1">
    <location>
        <begin position="149"/>
        <end position="173"/>
    </location>
</feature>
<dbReference type="STRING" id="1802205.A3C58_00370"/>
<reference evidence="2 3" key="1">
    <citation type="journal article" date="2016" name="Nat. Commun.">
        <title>Thousands of microbial genomes shed light on interconnected biogeochemical processes in an aquifer system.</title>
        <authorList>
            <person name="Anantharaman K."/>
            <person name="Brown C.T."/>
            <person name="Hug L.A."/>
            <person name="Sharon I."/>
            <person name="Castelle C.J."/>
            <person name="Probst A.J."/>
            <person name="Thomas B.C."/>
            <person name="Singh A."/>
            <person name="Wilkins M.J."/>
            <person name="Karaoz U."/>
            <person name="Brodie E.L."/>
            <person name="Williams K.H."/>
            <person name="Hubbard S.S."/>
            <person name="Banfield J.F."/>
        </authorList>
    </citation>
    <scope>NUCLEOTIDE SEQUENCE [LARGE SCALE GENOMIC DNA]</scope>
</reference>
<keyword evidence="1" id="KW-0812">Transmembrane</keyword>
<keyword evidence="1" id="KW-0472">Membrane</keyword>
<name>A0A1G2HTS3_9BACT</name>
<organism evidence="2 3">
    <name type="scientific">Candidatus Staskawiczbacteria bacterium RIFCSPHIGHO2_02_FULL_34_10</name>
    <dbReference type="NCBI Taxonomy" id="1802205"/>
    <lineage>
        <taxon>Bacteria</taxon>
        <taxon>Candidatus Staskawicziibacteriota</taxon>
    </lineage>
</organism>
<evidence type="ECO:0000256" key="1">
    <source>
        <dbReference type="SAM" id="Phobius"/>
    </source>
</evidence>
<evidence type="ECO:0000313" key="2">
    <source>
        <dbReference type="EMBL" id="OGZ65922.1"/>
    </source>
</evidence>
<keyword evidence="1" id="KW-1133">Transmembrane helix</keyword>
<feature type="transmembrane region" description="Helical" evidence="1">
    <location>
        <begin position="19"/>
        <end position="38"/>
    </location>
</feature>
<protein>
    <submittedName>
        <fullName evidence="2">Uncharacterized protein</fullName>
    </submittedName>
</protein>
<feature type="transmembrane region" description="Helical" evidence="1">
    <location>
        <begin position="185"/>
        <end position="207"/>
    </location>
</feature>
<feature type="transmembrane region" description="Helical" evidence="1">
    <location>
        <begin position="103"/>
        <end position="129"/>
    </location>
</feature>
<sequence length="291" mass="33661">MDLIGILFQFFSVQPNQNIFFLISASTILFFLLCYFIIKNIQGGGNNINIKWIFLAYFISLSIFYIILLPVILIPLFIIVYLVINSITKKIKNNSGDVYNILFGSLSSIIVFFLCFWNIFLIVLLIPFIGNAPFPIPFISWGFELAYEYKIPIVIFSLLSILPFVLLNSILVVSSKNKYSKMGLCLGYFFSPLILVPVFLGYSSYIVTEGTYMDQYKTEENIKRNMSIDEIRVVCLKESGSYFQSYCFKDFAKIKKDESICDEIIEDKYGNKNECRKEVEIYIEDSSFLNF</sequence>
<evidence type="ECO:0000313" key="3">
    <source>
        <dbReference type="Proteomes" id="UP000178380"/>
    </source>
</evidence>
<feature type="transmembrane region" description="Helical" evidence="1">
    <location>
        <begin position="50"/>
        <end position="83"/>
    </location>
</feature>
<comment type="caution">
    <text evidence="2">The sequence shown here is derived from an EMBL/GenBank/DDBJ whole genome shotgun (WGS) entry which is preliminary data.</text>
</comment>
<dbReference type="Proteomes" id="UP000178380">
    <property type="component" value="Unassembled WGS sequence"/>
</dbReference>
<proteinExistence type="predicted"/>